<dbReference type="SUPFAM" id="SSF53335">
    <property type="entry name" value="S-adenosyl-L-methionine-dependent methyltransferases"/>
    <property type="match status" value="1"/>
</dbReference>
<evidence type="ECO:0000256" key="2">
    <source>
        <dbReference type="ARBA" id="ARBA00022679"/>
    </source>
</evidence>
<dbReference type="CDD" id="cd02440">
    <property type="entry name" value="AdoMet_MTases"/>
    <property type="match status" value="1"/>
</dbReference>
<evidence type="ECO:0000256" key="4">
    <source>
        <dbReference type="PROSITE-ProRule" id="PRU00354"/>
    </source>
</evidence>
<dbReference type="PANTHER" id="PTHR43317">
    <property type="entry name" value="THERMOSPERMINE SYNTHASE ACAULIS5"/>
    <property type="match status" value="1"/>
</dbReference>
<comment type="similarity">
    <text evidence="1">Belongs to the spermidine/spermine synthase family.</text>
</comment>
<dbReference type="InterPro" id="IPR030374">
    <property type="entry name" value="PABS"/>
</dbReference>
<dbReference type="AlphaFoldDB" id="A0A6J4TFI2"/>
<dbReference type="PROSITE" id="PS01330">
    <property type="entry name" value="PABS_1"/>
    <property type="match status" value="1"/>
</dbReference>
<dbReference type="InterPro" id="IPR029063">
    <property type="entry name" value="SAM-dependent_MTases_sf"/>
</dbReference>
<evidence type="ECO:0000256" key="3">
    <source>
        <dbReference type="ARBA" id="ARBA00023115"/>
    </source>
</evidence>
<dbReference type="InterPro" id="IPR001045">
    <property type="entry name" value="Spermi_synthase"/>
</dbReference>
<keyword evidence="5" id="KW-1133">Transmembrane helix</keyword>
<name>A0A6J4TFI2_9ACTN</name>
<dbReference type="InterPro" id="IPR036259">
    <property type="entry name" value="MFS_trans_sf"/>
</dbReference>
<dbReference type="Gene3D" id="3.40.50.150">
    <property type="entry name" value="Vaccinia Virus protein VP39"/>
    <property type="match status" value="1"/>
</dbReference>
<feature type="transmembrane region" description="Helical" evidence="5">
    <location>
        <begin position="60"/>
        <end position="79"/>
    </location>
</feature>
<dbReference type="EMBL" id="CADCVO010000542">
    <property type="protein sequence ID" value="CAA9522062.1"/>
    <property type="molecule type" value="Genomic_DNA"/>
</dbReference>
<gene>
    <name evidence="7" type="ORF">AVDCRST_MAG13-3440</name>
</gene>
<dbReference type="GO" id="GO:0006596">
    <property type="term" value="P:polyamine biosynthetic process"/>
    <property type="evidence" value="ECO:0007669"/>
    <property type="project" value="UniProtKB-UniRule"/>
</dbReference>
<evidence type="ECO:0000256" key="5">
    <source>
        <dbReference type="SAM" id="Phobius"/>
    </source>
</evidence>
<feature type="transmembrane region" description="Helical" evidence="5">
    <location>
        <begin position="185"/>
        <end position="206"/>
    </location>
</feature>
<feature type="transmembrane region" description="Helical" evidence="5">
    <location>
        <begin position="26"/>
        <end position="54"/>
    </location>
</feature>
<keyword evidence="3 4" id="KW-0620">Polyamine biosynthesis</keyword>
<feature type="transmembrane region" description="Helical" evidence="5">
    <location>
        <begin position="121"/>
        <end position="144"/>
    </location>
</feature>
<keyword evidence="5" id="KW-0812">Transmembrane</keyword>
<feature type="active site" description="Proton acceptor" evidence="4">
    <location>
        <position position="390"/>
    </location>
</feature>
<dbReference type="SUPFAM" id="SSF103473">
    <property type="entry name" value="MFS general substrate transporter"/>
    <property type="match status" value="1"/>
</dbReference>
<feature type="domain" description="PABS" evidence="6">
    <location>
        <begin position="233"/>
        <end position="469"/>
    </location>
</feature>
<evidence type="ECO:0000256" key="1">
    <source>
        <dbReference type="ARBA" id="ARBA00007867"/>
    </source>
</evidence>
<feature type="transmembrane region" description="Helical" evidence="5">
    <location>
        <begin position="156"/>
        <end position="179"/>
    </location>
</feature>
<dbReference type="PANTHER" id="PTHR43317:SF1">
    <property type="entry name" value="THERMOSPERMINE SYNTHASE ACAULIS5"/>
    <property type="match status" value="1"/>
</dbReference>
<feature type="non-terminal residue" evidence="7">
    <location>
        <position position="530"/>
    </location>
</feature>
<keyword evidence="2 4" id="KW-0808">Transferase</keyword>
<dbReference type="InterPro" id="IPR030373">
    <property type="entry name" value="PABS_CS"/>
</dbReference>
<keyword evidence="5" id="KW-0472">Membrane</keyword>
<dbReference type="PROSITE" id="PS51006">
    <property type="entry name" value="PABS_2"/>
    <property type="match status" value="1"/>
</dbReference>
<evidence type="ECO:0000259" key="6">
    <source>
        <dbReference type="PROSITE" id="PS51006"/>
    </source>
</evidence>
<reference evidence="7" key="1">
    <citation type="submission" date="2020-02" db="EMBL/GenBank/DDBJ databases">
        <authorList>
            <person name="Meier V. D."/>
        </authorList>
    </citation>
    <scope>NUCLEOTIDE SEQUENCE</scope>
    <source>
        <strain evidence="7">AVDCRST_MAG13</strain>
    </source>
</reference>
<dbReference type="HAMAP" id="MF_00198">
    <property type="entry name" value="Spermidine_synth"/>
    <property type="match status" value="1"/>
</dbReference>
<dbReference type="GO" id="GO:0010487">
    <property type="term" value="F:thermospermine synthase activity"/>
    <property type="evidence" value="ECO:0007669"/>
    <property type="project" value="UniProtKB-ARBA"/>
</dbReference>
<feature type="transmembrane region" description="Helical" evidence="5">
    <location>
        <begin position="91"/>
        <end position="115"/>
    </location>
</feature>
<dbReference type="EC" id="2.5.1.16" evidence="7"/>
<organism evidence="7">
    <name type="scientific">uncultured Solirubrobacteraceae bacterium</name>
    <dbReference type="NCBI Taxonomy" id="1162706"/>
    <lineage>
        <taxon>Bacteria</taxon>
        <taxon>Bacillati</taxon>
        <taxon>Actinomycetota</taxon>
        <taxon>Thermoleophilia</taxon>
        <taxon>Solirubrobacterales</taxon>
        <taxon>Solirubrobacteraceae</taxon>
        <taxon>environmental samples</taxon>
    </lineage>
</organism>
<dbReference type="NCBIfam" id="NF002956">
    <property type="entry name" value="PRK03612.1"/>
    <property type="match status" value="1"/>
</dbReference>
<evidence type="ECO:0000313" key="7">
    <source>
        <dbReference type="EMBL" id="CAA9522062.1"/>
    </source>
</evidence>
<sequence>MAVATPPAAAPPPSPGARLAARPARVLLLGAVLLVAVCGFVYELVIVAMGTYLLGNSVEQVSLVLAAFVSSMGLGSLAAKPLLRFPLTAFLIVEALIALLGGLSALALYAAFAWLDLYQPAMLVMAAGIGLLVGCEIPLLMGLLQRIRRAEAGQSVADLLAADYLGAVVAGVAFPLLLLPSLGQIDAALAVGALNLVAGAAVLWLLGPELARARRRWLLAGLAGAAGVLGGAALLASSFELSARQALYDDPIVLAERTRYQEVVLTESLRGGDVRLFLNGDLQFSSRDEARYHEALVHPAMAGPHARVLVLGGGDGLALREVLRHPGVRRATQVELDPRMLELARTDPRLRRLNGAALDDPRVELVRADAFAWLRTAPARAGAFDVVIADFPDPDDAGLAKLYSVELYGLARRVLAPGGRLVVQSGSPAFARRAYWSVAETMRAAGLSTTAYHVDVPSFGDWGFHLATADGGPPALRLAAPPGGLRTLDAASLAAAGTFAPDRRRPPGDLVSTLDRPRILQFAREGYQDY</sequence>
<feature type="transmembrane region" description="Helical" evidence="5">
    <location>
        <begin position="218"/>
        <end position="239"/>
    </location>
</feature>
<proteinExistence type="inferred from homology"/>
<dbReference type="Pfam" id="PF01564">
    <property type="entry name" value="Spermine_synth"/>
    <property type="match status" value="1"/>
</dbReference>
<protein>
    <submittedName>
        <fullName evidence="7">Spermidine synthase</fullName>
        <ecNumber evidence="7">2.5.1.16</ecNumber>
    </submittedName>
</protein>
<dbReference type="GO" id="GO:0004766">
    <property type="term" value="F:spermidine synthase activity"/>
    <property type="evidence" value="ECO:0007669"/>
    <property type="project" value="UniProtKB-EC"/>
</dbReference>
<accession>A0A6J4TFI2</accession>